<dbReference type="Pfam" id="PF07715">
    <property type="entry name" value="Plug"/>
    <property type="match status" value="1"/>
</dbReference>
<feature type="domain" description="TonB-dependent receptor plug" evidence="3">
    <location>
        <begin position="615"/>
        <end position="703"/>
    </location>
</feature>
<sequence length="810" mass="90736">MPFKLTLPKTLILIFSVFALASYKWAEDDFSKIILTRLQEYRRIFPQEKAYLHLDKPYYITGDTLWFNAYLAEGSVHFADSASQVLYVDLLDKRNGKSIALRRVKLSGGFGKGDIILNDDLPKGAYTIRAYTSWMRNFQEDFFFHKDIYLFNDNVEKPASPASALDVQFFPEGGQLVAGLSTRIGFKAIDESGLGPDVNGFILNQNNDTIAALKSEHLGMGKFPFEPAANQKYTAYLRKKSEPFKAFNFPEIKPEGYIMMVNNLTTTDKMRVLIYANFSDNTDKEINIVAHTRGLVAFAAKGKVTKKGLQLNVPTSAFPDGITQLTLFDHLNQPVCERVVFIDHGDRLNVKINTQKNIYKLREKTEVEVMVTDSSGAPVETNLSVAVTDAGQIAQQPFDQNIVSYLLLSSDLKGTIEQPSYYFDKKNEDRKIKVDILMMTQGWRRFDWKDVLQETHTAPARFVEQGFSIQGEVKRNSKKPAENVMLSVYLTGDSINTFLTTETGSTGLFSLDNLVFKDSLNVRLQGMNPKNRDMLNILVTPFDPPKFTISRIPFYPITVDALQMAAYLKRTEEYLEIERKIRASREKLLKEVTIRGQKEVPRDNRKLYNHADATIKVSAMTTGGAMTVLDMIQGRVAGVLVSGSGSNASIRIRNSNTEPTFLLDGVPVDKAMITSLNIFDVETIDVLKGTSAAIFGSRGGGGVISVLTKRANVNYDYSKDILPGVTVSKIAGFNTPREFYTPRYDLDLPNNNVPDYRSTIFWAPMLRTDKDGKAKFSYFNTDATTNVTIRAEALTAWGIPGSGEGGYSVR</sequence>
<protein>
    <submittedName>
        <fullName evidence="4">TonB-dependent receptor</fullName>
    </submittedName>
</protein>
<dbReference type="PANTHER" id="PTHR30069:SF29">
    <property type="entry name" value="HEMOGLOBIN AND HEMOGLOBIN-HAPTOGLOBIN-BINDING PROTEIN 1-RELATED"/>
    <property type="match status" value="1"/>
</dbReference>
<dbReference type="RefSeq" id="WP_137341210.1">
    <property type="nucleotide sequence ID" value="NZ_BSQH01000021.1"/>
</dbReference>
<reference evidence="4 5" key="1">
    <citation type="submission" date="2019-05" db="EMBL/GenBank/DDBJ databases">
        <title>Dyadobacter AR-3-8 sp. nov., isolated from arctic soil.</title>
        <authorList>
            <person name="Chaudhary D.K."/>
        </authorList>
    </citation>
    <scope>NUCLEOTIDE SEQUENCE [LARGE SCALE GENOMIC DNA]</scope>
    <source>
        <strain evidence="4 5">AR-3-8</strain>
    </source>
</reference>
<accession>A0A4U6D296</accession>
<keyword evidence="4" id="KW-0675">Receptor</keyword>
<comment type="caution">
    <text evidence="4">The sequence shown here is derived from an EMBL/GenBank/DDBJ whole genome shotgun (WGS) entry which is preliminary data.</text>
</comment>
<dbReference type="AlphaFoldDB" id="A0A4U6D296"/>
<comment type="similarity">
    <text evidence="2">Belongs to the TonB-dependent receptor family.</text>
</comment>
<dbReference type="Proteomes" id="UP000304900">
    <property type="component" value="Unassembled WGS sequence"/>
</dbReference>
<keyword evidence="2" id="KW-0812">Transmembrane</keyword>
<keyword evidence="2" id="KW-0813">Transport</keyword>
<dbReference type="GO" id="GO:0015344">
    <property type="term" value="F:siderophore uptake transmembrane transporter activity"/>
    <property type="evidence" value="ECO:0007669"/>
    <property type="project" value="TreeGrafter"/>
</dbReference>
<dbReference type="GO" id="GO:0044718">
    <property type="term" value="P:siderophore transmembrane transport"/>
    <property type="evidence" value="ECO:0007669"/>
    <property type="project" value="TreeGrafter"/>
</dbReference>
<gene>
    <name evidence="4" type="ORF">FDK13_17095</name>
</gene>
<keyword evidence="2" id="KW-1134">Transmembrane beta strand</keyword>
<organism evidence="4 5">
    <name type="scientific">Dyadobacter frigoris</name>
    <dbReference type="NCBI Taxonomy" id="2576211"/>
    <lineage>
        <taxon>Bacteria</taxon>
        <taxon>Pseudomonadati</taxon>
        <taxon>Bacteroidota</taxon>
        <taxon>Cytophagia</taxon>
        <taxon>Cytophagales</taxon>
        <taxon>Spirosomataceae</taxon>
        <taxon>Dyadobacter</taxon>
    </lineage>
</organism>
<evidence type="ECO:0000313" key="5">
    <source>
        <dbReference type="Proteomes" id="UP000304900"/>
    </source>
</evidence>
<evidence type="ECO:0000259" key="3">
    <source>
        <dbReference type="Pfam" id="PF07715"/>
    </source>
</evidence>
<comment type="subcellular location">
    <subcellularLocation>
        <location evidence="2">Cell outer membrane</location>
        <topology evidence="2">Multi-pass membrane protein</topology>
    </subcellularLocation>
</comment>
<dbReference type="OrthoDB" id="679547at2"/>
<dbReference type="EMBL" id="SZVO01000007">
    <property type="protein sequence ID" value="TKT91350.1"/>
    <property type="molecule type" value="Genomic_DNA"/>
</dbReference>
<keyword evidence="1" id="KW-0732">Signal</keyword>
<dbReference type="PANTHER" id="PTHR30069">
    <property type="entry name" value="TONB-DEPENDENT OUTER MEMBRANE RECEPTOR"/>
    <property type="match status" value="1"/>
</dbReference>
<dbReference type="SUPFAM" id="SSF56935">
    <property type="entry name" value="Porins"/>
    <property type="match status" value="1"/>
</dbReference>
<evidence type="ECO:0000256" key="2">
    <source>
        <dbReference type="PROSITE-ProRule" id="PRU01360"/>
    </source>
</evidence>
<dbReference type="Gene3D" id="2.60.40.1930">
    <property type="match status" value="1"/>
</dbReference>
<dbReference type="InterPro" id="IPR012910">
    <property type="entry name" value="Plug_dom"/>
</dbReference>
<dbReference type="Gene3D" id="2.170.130.10">
    <property type="entry name" value="TonB-dependent receptor, plug domain"/>
    <property type="match status" value="1"/>
</dbReference>
<evidence type="ECO:0000313" key="4">
    <source>
        <dbReference type="EMBL" id="TKT91350.1"/>
    </source>
</evidence>
<keyword evidence="2" id="KW-0998">Cell outer membrane</keyword>
<name>A0A4U6D296_9BACT</name>
<dbReference type="PROSITE" id="PS52016">
    <property type="entry name" value="TONB_DEPENDENT_REC_3"/>
    <property type="match status" value="1"/>
</dbReference>
<keyword evidence="2" id="KW-0472">Membrane</keyword>
<proteinExistence type="inferred from homology"/>
<dbReference type="GO" id="GO:0009279">
    <property type="term" value="C:cell outer membrane"/>
    <property type="evidence" value="ECO:0007669"/>
    <property type="project" value="UniProtKB-SubCell"/>
</dbReference>
<dbReference type="InterPro" id="IPR039426">
    <property type="entry name" value="TonB-dep_rcpt-like"/>
</dbReference>
<dbReference type="InterPro" id="IPR037066">
    <property type="entry name" value="Plug_dom_sf"/>
</dbReference>
<evidence type="ECO:0000256" key="1">
    <source>
        <dbReference type="ARBA" id="ARBA00022729"/>
    </source>
</evidence>
<keyword evidence="5" id="KW-1185">Reference proteome</keyword>